<gene>
    <name evidence="2" type="ORF">SAMN05216474_0947</name>
</gene>
<dbReference type="InterPro" id="IPR003593">
    <property type="entry name" value="AAA+_ATPase"/>
</dbReference>
<dbReference type="SUPFAM" id="SSF52540">
    <property type="entry name" value="P-loop containing nucleoside triphosphate hydrolases"/>
    <property type="match status" value="1"/>
</dbReference>
<dbReference type="GO" id="GO:0016887">
    <property type="term" value="F:ATP hydrolysis activity"/>
    <property type="evidence" value="ECO:0007669"/>
    <property type="project" value="InterPro"/>
</dbReference>
<dbReference type="EMBL" id="FPAS01000001">
    <property type="protein sequence ID" value="SFT50617.1"/>
    <property type="molecule type" value="Genomic_DNA"/>
</dbReference>
<dbReference type="InterPro" id="IPR003959">
    <property type="entry name" value="ATPase_AAA_core"/>
</dbReference>
<dbReference type="InterPro" id="IPR027417">
    <property type="entry name" value="P-loop_NTPase"/>
</dbReference>
<accession>A0A1I6YJW1</accession>
<name>A0A1I6YJW1_9FLAO</name>
<evidence type="ECO:0000313" key="2">
    <source>
        <dbReference type="EMBL" id="SFT50617.1"/>
    </source>
</evidence>
<dbReference type="Pfam" id="PF12458">
    <property type="entry name" value="DUF3686"/>
    <property type="match status" value="1"/>
</dbReference>
<dbReference type="Pfam" id="PF25472">
    <property type="entry name" value="DUF7902"/>
    <property type="match status" value="1"/>
</dbReference>
<dbReference type="Pfam" id="PF00004">
    <property type="entry name" value="AAA"/>
    <property type="match status" value="1"/>
</dbReference>
<dbReference type="GO" id="GO:0005524">
    <property type="term" value="F:ATP binding"/>
    <property type="evidence" value="ECO:0007669"/>
    <property type="project" value="InterPro"/>
</dbReference>
<dbReference type="CDD" id="cd00009">
    <property type="entry name" value="AAA"/>
    <property type="match status" value="1"/>
</dbReference>
<keyword evidence="3" id="KW-1185">Reference proteome</keyword>
<dbReference type="InterPro" id="IPR020958">
    <property type="entry name" value="DUF3686"/>
</dbReference>
<dbReference type="STRING" id="477690.SAMN05216474_0947"/>
<dbReference type="Proteomes" id="UP000236454">
    <property type="component" value="Unassembled WGS sequence"/>
</dbReference>
<dbReference type="InterPro" id="IPR057224">
    <property type="entry name" value="DUF7902"/>
</dbReference>
<evidence type="ECO:0000259" key="1">
    <source>
        <dbReference type="SMART" id="SM00382"/>
    </source>
</evidence>
<proteinExistence type="predicted"/>
<evidence type="ECO:0000313" key="3">
    <source>
        <dbReference type="Proteomes" id="UP000236454"/>
    </source>
</evidence>
<dbReference type="RefSeq" id="WP_090246927.1">
    <property type="nucleotide sequence ID" value="NZ_FPAS01000001.1"/>
</dbReference>
<dbReference type="Gene3D" id="3.40.50.300">
    <property type="entry name" value="P-loop containing nucleotide triphosphate hydrolases"/>
    <property type="match status" value="1"/>
</dbReference>
<feature type="domain" description="AAA+ ATPase" evidence="1">
    <location>
        <begin position="1238"/>
        <end position="1387"/>
    </location>
</feature>
<protein>
    <submittedName>
        <fullName evidence="2">ATPase family associated with various cellular activities (AAA)</fullName>
    </submittedName>
</protein>
<reference evidence="2 3" key="1">
    <citation type="submission" date="2016-10" db="EMBL/GenBank/DDBJ databases">
        <authorList>
            <person name="de Groot N.N."/>
        </authorList>
    </citation>
    <scope>NUCLEOTIDE SEQUENCE [LARGE SCALE GENOMIC DNA]</scope>
    <source>
        <strain evidence="2 3">CGMCC 1.7005</strain>
    </source>
</reference>
<dbReference type="SMART" id="SM00382">
    <property type="entry name" value="AAA"/>
    <property type="match status" value="1"/>
</dbReference>
<organism evidence="2 3">
    <name type="scientific">Lishizhenia tianjinensis</name>
    <dbReference type="NCBI Taxonomy" id="477690"/>
    <lineage>
        <taxon>Bacteria</taxon>
        <taxon>Pseudomonadati</taxon>
        <taxon>Bacteroidota</taxon>
        <taxon>Flavobacteriia</taxon>
        <taxon>Flavobacteriales</taxon>
        <taxon>Crocinitomicaceae</taxon>
        <taxon>Lishizhenia</taxon>
    </lineage>
</organism>
<sequence length="1626" mass="186312">MNNEEQTNLDGGTYEIIRSRLNKQGEELAQRLEHLNTDRKAVFGAIENKLLSADKISTDNNCIARDMVSLGGNRMLFGFNVHIGLREEVKIEDVFAFYHFDDEKHNFRRDTLALLEDEKFFEDFANLYKYYKETTFVQFAEINGFLYFVFQTGKNISDIKTFKWKITPDCLVYYGNRSDSEYKFPNRYEFKWKKAKRDMQRKGTHGHISLEDLVFVETTGGDLTVKVEDNTDTGKGIYAEPVDQADQTLDDVDLQYAVIGNLVVMKIKPYKEEKYRYLVYNVKIQEVVRIDAIEDACVLLPDDHGIIFPKGYYLQTGEFKLFDNPLDGMLFERKINSPNGEDFMYVFYNQQSGIYILLSYNLIAQSVLTPIICNGFSLFENGELVYFRAEEEQQKHHSVQVWQTPFLDVNVQQNTGNDSYLAKLGNKTIVRTMAECKELIKLLNKEDSFGGLYVDITKKTQDILDTQHWLMHEEAHKIGEPIDQIRQTASKAIDEFEKVRSIKQQTAQSIAETSHKAQEILKNSKYFRGKTITSYVDNLAELRGIKGQVVALKDLRYANLAEIEALEADITQQTEELSKNCISFLIRPEALDVYEEKVEEINGEISGLTKSFDAKNLEDKIISTAKKLEMLIEIVGNLRIEDVTKSTQIIDQISAVYAKFNTCSASLKNKKKELLLVEGKAEFAAQLTLISQSVVNFLDLSSTEEKADEYMNKLMVQLEELESKFVDFDEFVDQVGEKRESIYEAFENRKIYLQEQRGRRTTKLEEGAKRLLKTVENKLKTFKEEAEIQAYYASDLMVEKVRNTVDDLIELGDTVKADDVAAQLKSLKENALRSLKDKKELFANGDDVIQFGNHQFLTNKQKLGLTLIQRGEAMFYHITGTNFFKEVEDEVLNGHKAIWNSSLISENDKVYRGAYLAYLMFKNFGTAELVKLTEEELLEKVRTFMSPRYKENYIKGVHDADALLYLQAFIKQGELNPNIFVNQEVRALARVAWMSMKADFKGELEALIQVNRLVNEVLDTHTFTQVEDELFALLSDILPKKYLSLTKDVAAYLTQELLYDDHFVISSKAYEDYGHLVKKRKSLILDNVEQDKLFHYYQMLQNALENLGYNHAAELSSLMLSKNIGEENVIPVPTIEIDGLKGDHSTIVGGKAQVNLADLFPQIENFIAVYQRDFESLQHRKKELVDTYSKELRLNELEPKVMNSFVRNQLINEVYLPIVGDNLAKQIGAVGANKRTDLMGMLLLVSPPGYGKTTLMEYIANRLGLIFMKINGPSIGHEVTSLDPKQADSTAAAQELRKLNLAFEMGDNVMIYLDDIQHCSPVFLQKFISLADGQRKIEGVFEGQPKTYDFRGKKVAVIMAGNPYTESGGKFQIPDMLANRADIYNLGDIVGGHGNAFASSFIENSLSSHPLLNQIKNNVYEDVKQFVSLAEGKDKELVEFKGQYSAQVVEENVSLFEKMIKVRDVVMKVNELYIQSANQDEVYRREPAFKLQGSYRNMNKIVEKLNTLMNEEELLTLLQSHYENESQTLTADAEANLLKFKSTFGWLNEQEAERWEEIVREFQKRQKTKGYGDDSSAQMMVQLQEIAENLKALAPDKTEALDGFIYTLHQGMDRIAQNLREHMDKE</sequence>
<dbReference type="OrthoDB" id="9814769at2"/>